<name>A0A0J8GNS4_9ALTE</name>
<dbReference type="EMBL" id="LAZL01000024">
    <property type="protein sequence ID" value="KMT64432.1"/>
    <property type="molecule type" value="Genomic_DNA"/>
</dbReference>
<protein>
    <recommendedName>
        <fullName evidence="3">JAB domain-containing protein</fullName>
    </recommendedName>
</protein>
<accession>A0A0J8GNS4</accession>
<dbReference type="Proteomes" id="UP000037600">
    <property type="component" value="Unassembled WGS sequence"/>
</dbReference>
<reference evidence="1 2" key="1">
    <citation type="submission" date="2015-04" db="EMBL/GenBank/DDBJ databases">
        <title>Draft Genome Sequence of the Novel Agar-Digesting Marine Bacterium Q1.</title>
        <authorList>
            <person name="Li Y."/>
            <person name="Li D."/>
            <person name="Chen G."/>
            <person name="Du Z."/>
        </authorList>
    </citation>
    <scope>NUCLEOTIDE SEQUENCE [LARGE SCALE GENOMIC DNA]</scope>
    <source>
        <strain evidence="1 2">Q1</strain>
    </source>
</reference>
<evidence type="ECO:0000313" key="2">
    <source>
        <dbReference type="Proteomes" id="UP000037600"/>
    </source>
</evidence>
<comment type="caution">
    <text evidence="1">The sequence shown here is derived from an EMBL/GenBank/DDBJ whole genome shotgun (WGS) entry which is preliminary data.</text>
</comment>
<dbReference type="STRING" id="1513271.XM47_14130"/>
<proteinExistence type="predicted"/>
<dbReference type="RefSeq" id="WP_048693817.1">
    <property type="nucleotide sequence ID" value="NZ_KQ130497.1"/>
</dbReference>
<sequence>MNGKVLKQFFNGKNAKQKALNWLNDNVHPLAVKFDVEITVQLSVDFDTWRFGGLGTNYHSHSVDLFSAEQARGWVWGANWHSHASGCCDVFSPDDVKVFNRYASSNITFHMSYQGLDGKGHLVNF</sequence>
<evidence type="ECO:0000313" key="1">
    <source>
        <dbReference type="EMBL" id="KMT64432.1"/>
    </source>
</evidence>
<gene>
    <name evidence="1" type="ORF">XM47_14130</name>
</gene>
<evidence type="ECO:0008006" key="3">
    <source>
        <dbReference type="Google" id="ProtNLM"/>
    </source>
</evidence>
<dbReference type="OrthoDB" id="9815903at2"/>
<organism evidence="1 2">
    <name type="scientific">Catenovulum maritimum</name>
    <dbReference type="NCBI Taxonomy" id="1513271"/>
    <lineage>
        <taxon>Bacteria</taxon>
        <taxon>Pseudomonadati</taxon>
        <taxon>Pseudomonadota</taxon>
        <taxon>Gammaproteobacteria</taxon>
        <taxon>Alteromonadales</taxon>
        <taxon>Alteromonadaceae</taxon>
        <taxon>Catenovulum</taxon>
    </lineage>
</organism>
<keyword evidence="2" id="KW-1185">Reference proteome</keyword>
<dbReference type="AlphaFoldDB" id="A0A0J8GNS4"/>